<feature type="compositionally biased region" description="Low complexity" evidence="1">
    <location>
        <begin position="23"/>
        <end position="39"/>
    </location>
</feature>
<feature type="compositionally biased region" description="Polar residues" evidence="1">
    <location>
        <begin position="149"/>
        <end position="162"/>
    </location>
</feature>
<dbReference type="WBParaSite" id="MCU_014052-RA">
    <property type="protein sequence ID" value="MCU_014052-RA"/>
    <property type="gene ID" value="MCU_014052"/>
</dbReference>
<feature type="compositionally biased region" description="Low complexity" evidence="1">
    <location>
        <begin position="163"/>
        <end position="173"/>
    </location>
</feature>
<feature type="region of interest" description="Disordered" evidence="1">
    <location>
        <begin position="120"/>
        <end position="188"/>
    </location>
</feature>
<feature type="compositionally biased region" description="Low complexity" evidence="1">
    <location>
        <begin position="132"/>
        <end position="143"/>
    </location>
</feature>
<reference evidence="2" key="1">
    <citation type="submission" date="2019-11" db="UniProtKB">
        <authorList>
            <consortium name="WormBaseParasite"/>
        </authorList>
    </citation>
    <scope>IDENTIFICATION</scope>
</reference>
<name>A0A5K3G489_MESCO</name>
<evidence type="ECO:0000256" key="1">
    <source>
        <dbReference type="SAM" id="MobiDB-lite"/>
    </source>
</evidence>
<sequence length="188" mass="21237">VPGQLIPEFAPSASLLSPGSNLPAQPSSQTQRQSRQRAPFLMTQRPTPSTSIMVSREHHQQQQQHQQQLKEMAMAFCAQLHLQEHQQNLAQPQYLQQHFRTSAPSRQPFRRSIRGFPRSTALLSPDANLPAQSSSQTQWQSRQRAPDVMTQQPTPSMSTTGSQEQAQQQQQQKRSAKKAANRSGHRRS</sequence>
<feature type="compositionally biased region" description="Polar residues" evidence="1">
    <location>
        <begin position="44"/>
        <end position="53"/>
    </location>
</feature>
<accession>A0A5K3G489</accession>
<protein>
    <submittedName>
        <fullName evidence="2">Protein kinase domain-containing protein</fullName>
    </submittedName>
</protein>
<proteinExistence type="predicted"/>
<feature type="region of interest" description="Disordered" evidence="1">
    <location>
        <begin position="10"/>
        <end position="67"/>
    </location>
</feature>
<organism evidence="2">
    <name type="scientific">Mesocestoides corti</name>
    <name type="common">Flatworm</name>
    <dbReference type="NCBI Taxonomy" id="53468"/>
    <lineage>
        <taxon>Eukaryota</taxon>
        <taxon>Metazoa</taxon>
        <taxon>Spiralia</taxon>
        <taxon>Lophotrochozoa</taxon>
        <taxon>Platyhelminthes</taxon>
        <taxon>Cestoda</taxon>
        <taxon>Eucestoda</taxon>
        <taxon>Cyclophyllidea</taxon>
        <taxon>Mesocestoididae</taxon>
        <taxon>Mesocestoides</taxon>
    </lineage>
</organism>
<evidence type="ECO:0000313" key="2">
    <source>
        <dbReference type="WBParaSite" id="MCU_014052-RA"/>
    </source>
</evidence>
<dbReference type="AlphaFoldDB" id="A0A5K3G489"/>
<feature type="compositionally biased region" description="Basic residues" evidence="1">
    <location>
        <begin position="174"/>
        <end position="188"/>
    </location>
</feature>